<keyword evidence="3" id="KW-1185">Reference proteome</keyword>
<accession>A0A1M5ZBA4</accession>
<evidence type="ECO:0000313" key="2">
    <source>
        <dbReference type="EMBL" id="SHI21500.1"/>
    </source>
</evidence>
<evidence type="ECO:0000256" key="1">
    <source>
        <dbReference type="SAM" id="SignalP"/>
    </source>
</evidence>
<proteinExistence type="predicted"/>
<evidence type="ECO:0000313" key="3">
    <source>
        <dbReference type="Proteomes" id="UP000184268"/>
    </source>
</evidence>
<dbReference type="STRING" id="299255.SAMN02745129_0145"/>
<reference evidence="2 3" key="1">
    <citation type="submission" date="2016-11" db="EMBL/GenBank/DDBJ databases">
        <authorList>
            <person name="Jaros S."/>
            <person name="Januszkiewicz K."/>
            <person name="Wedrychowicz H."/>
        </authorList>
    </citation>
    <scope>NUCLEOTIDE SEQUENCE [LARGE SCALE GENOMIC DNA]</scope>
    <source>
        <strain evidence="2 3">DSM 16917</strain>
    </source>
</reference>
<feature type="chain" id="PRO_5009915436" description="Outer membrane protein beta-barrel domain-containing protein" evidence="1">
    <location>
        <begin position="21"/>
        <end position="244"/>
    </location>
</feature>
<feature type="signal peptide" evidence="1">
    <location>
        <begin position="1"/>
        <end position="20"/>
    </location>
</feature>
<evidence type="ECO:0008006" key="4">
    <source>
        <dbReference type="Google" id="ProtNLM"/>
    </source>
</evidence>
<dbReference type="AlphaFoldDB" id="A0A1M5ZBA4"/>
<dbReference type="Proteomes" id="UP000184268">
    <property type="component" value="Unassembled WGS sequence"/>
</dbReference>
<keyword evidence="1" id="KW-0732">Signal</keyword>
<sequence length="244" mass="26861">MIRSALSLLPLLLLTGPAMADRQFELAPLFIWGTSLSGDATLGSRDAPLDLDFRDDVLDNLDGAYTLRLEGPVGPVALFAEYQYFDLSPATRINNLEARVDFESTLFELGVAKTLGNSGTTRWDLLGGARYLDHDVRVSASFGDGGRIPATNGGDDWWQGFVGGRVWHQLSDRWQLSGRADLGYGGSDNSSVNLQALAKFRFAQWGNVFLGYRAFWVDYEGGDSNLYRFDATLQGPVLGLSFRF</sequence>
<organism evidence="2 3">
    <name type="scientific">Ferrimonas marina</name>
    <dbReference type="NCBI Taxonomy" id="299255"/>
    <lineage>
        <taxon>Bacteria</taxon>
        <taxon>Pseudomonadati</taxon>
        <taxon>Pseudomonadota</taxon>
        <taxon>Gammaproteobacteria</taxon>
        <taxon>Alteromonadales</taxon>
        <taxon>Ferrimonadaceae</taxon>
        <taxon>Ferrimonas</taxon>
    </lineage>
</organism>
<dbReference type="EMBL" id="FQXG01000010">
    <property type="protein sequence ID" value="SHI21500.1"/>
    <property type="molecule type" value="Genomic_DNA"/>
</dbReference>
<protein>
    <recommendedName>
        <fullName evidence="4">Outer membrane protein beta-barrel domain-containing protein</fullName>
    </recommendedName>
</protein>
<gene>
    <name evidence="2" type="ORF">SAMN02745129_0145</name>
</gene>
<name>A0A1M5ZBA4_9GAMM</name>